<keyword evidence="8" id="KW-0788">Thiol protease</keyword>
<evidence type="ECO:0000259" key="16">
    <source>
        <dbReference type="PROSITE" id="PS50235"/>
    </source>
</evidence>
<dbReference type="PANTHER" id="PTHR24006">
    <property type="entry name" value="UBIQUITIN CARBOXYL-TERMINAL HYDROLASE"/>
    <property type="match status" value="1"/>
</dbReference>
<dbReference type="InterPro" id="IPR016024">
    <property type="entry name" value="ARM-type_fold"/>
</dbReference>
<evidence type="ECO:0000313" key="18">
    <source>
        <dbReference type="Proteomes" id="UP000005226"/>
    </source>
</evidence>
<evidence type="ECO:0000256" key="5">
    <source>
        <dbReference type="ARBA" id="ARBA00022670"/>
    </source>
</evidence>
<evidence type="ECO:0000256" key="13">
    <source>
        <dbReference type="SAM" id="MobiDB-lite"/>
    </source>
</evidence>
<dbReference type="Gene3D" id="3.90.70.10">
    <property type="entry name" value="Cysteine proteinases"/>
    <property type="match status" value="1"/>
</dbReference>
<dbReference type="InterPro" id="IPR055176">
    <property type="entry name" value="UBP24/USP9X/USP9Y_UBL"/>
</dbReference>
<proteinExistence type="inferred from homology"/>
<dbReference type="InterPro" id="IPR050164">
    <property type="entry name" value="Peptidase_C19"/>
</dbReference>
<evidence type="ECO:0000256" key="11">
    <source>
        <dbReference type="ARBA" id="ARBA00078770"/>
    </source>
</evidence>
<dbReference type="GO" id="GO:0016579">
    <property type="term" value="P:protein deubiquitination"/>
    <property type="evidence" value="ECO:0007669"/>
    <property type="project" value="InterPro"/>
</dbReference>
<feature type="region of interest" description="Disordered" evidence="13">
    <location>
        <begin position="50"/>
        <end position="86"/>
    </location>
</feature>
<evidence type="ECO:0000256" key="3">
    <source>
        <dbReference type="ARBA" id="ARBA00012759"/>
    </source>
</evidence>
<dbReference type="PANTHER" id="PTHR24006:SF729">
    <property type="entry name" value="UBIQUITIN CARBOXYL-TERMINAL HYDROLASE 24"/>
    <property type="match status" value="1"/>
</dbReference>
<dbReference type="SUPFAM" id="SSF54001">
    <property type="entry name" value="Cysteine proteinases"/>
    <property type="match status" value="1"/>
</dbReference>
<feature type="region of interest" description="Disordered" evidence="13">
    <location>
        <begin position="1896"/>
        <end position="1917"/>
    </location>
</feature>
<dbReference type="InterPro" id="IPR001394">
    <property type="entry name" value="Peptidase_C19_UCH"/>
</dbReference>
<dbReference type="GO" id="GO:0005634">
    <property type="term" value="C:nucleus"/>
    <property type="evidence" value="ECO:0007669"/>
    <property type="project" value="TreeGrafter"/>
</dbReference>
<dbReference type="InterPro" id="IPR000626">
    <property type="entry name" value="Ubiquitin-like_dom"/>
</dbReference>
<feature type="domain" description="Ubiquitin-like" evidence="15">
    <location>
        <begin position="933"/>
        <end position="1010"/>
    </location>
</feature>
<keyword evidence="5" id="KW-0645">Protease</keyword>
<accession>A0A674MJ62</accession>
<dbReference type="PROSITE" id="PS00973">
    <property type="entry name" value="USP_2"/>
    <property type="match status" value="1"/>
</dbReference>
<comment type="similarity">
    <text evidence="2">Belongs to the peptidase C19 family.</text>
</comment>
<reference evidence="17" key="2">
    <citation type="submission" date="2025-08" db="UniProtKB">
        <authorList>
            <consortium name="Ensembl"/>
        </authorList>
    </citation>
    <scope>IDENTIFICATION</scope>
</reference>
<comment type="catalytic activity">
    <reaction evidence="1">
        <text>Thiol-dependent hydrolysis of ester, thioester, amide, peptide and isopeptide bonds formed by the C-terminal Gly of ubiquitin (a 76-residue protein attached to proteins as an intracellular targeting signal).</text>
        <dbReference type="EC" id="3.4.19.12"/>
    </reaction>
</comment>
<evidence type="ECO:0000256" key="12">
    <source>
        <dbReference type="ARBA" id="ARBA00082184"/>
    </source>
</evidence>
<dbReference type="FunFam" id="3.10.20.90:FF:000258">
    <property type="entry name" value="Ubiquitin carboxyl-terminal hydrolase 24"/>
    <property type="match status" value="1"/>
</dbReference>
<keyword evidence="7" id="KW-0378">Hydrolase</keyword>
<dbReference type="PROSITE" id="PS50235">
    <property type="entry name" value="USP_3"/>
    <property type="match status" value="1"/>
</dbReference>
<dbReference type="Proteomes" id="UP000005226">
    <property type="component" value="Chromosome 20"/>
</dbReference>
<dbReference type="PROSITE" id="PS50030">
    <property type="entry name" value="UBA"/>
    <property type="match status" value="1"/>
</dbReference>
<keyword evidence="4" id="KW-0597">Phosphoprotein</keyword>
<evidence type="ECO:0000256" key="7">
    <source>
        <dbReference type="ARBA" id="ARBA00022801"/>
    </source>
</evidence>
<sequence>METEEEQHITTLLCMGFPDPDVIRKALRLAKNDINEAVALLTNESPGLGYGYEPMESGPAPSLGSSGEGENSGRTGTGGFDPPPAYHDVVDSERSNDENGNCSGGIMEFPTTNLYELESRVFTDHWSIPYKREESLGKCLIASTCLARHGLAEADENCKRFMDRCMPEAFKKLLTSSAVHKWGTEIHEGIYNMLMLLVELVAERVKQDPVPVNLMGVLTMAFNPDNEYHFKNRMKTCQRNWAEVFGDEANMFAISPSNSYQKEPHGWLVDLVNRFGELGGFTAIQAKLNADEIEIASVSALVQPLGVSAEYLNSSLVQPMLDPVIHKMITYVQNLEEKDLKDKRLVSIPDLLSAIKLLCMRFQRELVTVVDDLRLDTLLRMLKTPHFSTKMNSLKEVTKLIEESTVSKTVKNAIDTDKLLDWLVENSVLSIALEGNIDQAQYCERIKGIIELLGSKLSLDELSKIWRIQAGQSSTVIENIHTIIAAAAVKFSFDQLTHLFVLIQKSWEVESDRVRQKLLSLIGRIGREARSETTTGKVLEVLWELAHLPTLPTTLVQQALEEHLGILSDAYAVKETVKRNYIIKCIEDIKKASQQSSPQAVWVVPALRQLHEITRSFIKQTYQKQDKSIIQDLKKNFEIVKLITGSLVCCHRLAVTAGGNNGLSGSTLVDGRYTYQEYLDSHLRFLAFFLQEASLYLVWNRAKELWECLVSGPDVCELDREMCFEWFTKGQHDLESDVQQQLFKEKILKLEPYEITMNGFNLFKTFFENVNLCDHRLKRQGTQLCVERLDLAGMDFIWRIAMESPDEEIANEAIQLIITYSYTNLNPKMKKDSVSLHKKFIADCYKRLEAASSALGGPTLTHAVTKATKMLTATAMPTVATSVQSPSRSTKLVIIERLLLLAERYVITIEDMYSVPRTILPHGASFNGHPVTLHITYESTKDTFTLETHSNDTVGSVRWKIAEHLSCPVDNVQIFANDSVLTMNRDQKLLSQLGFSDEQSLTVKTSGTGTPSGSSESSASASSSSSSAVFNSAYALEQEKSLPGVVMALVCNVFEMLYQLANLDESRITLRVRNLLLLIPTDPEVQDALDNFVPKESSVWSHQKTLFQGTGSRSPSMASKQQHQPSATSILESLFRSSAPGMSTFRVLYNLEVLSSKLMPTSDDEMAKTSSKSFCENFLRAGGLSLVVNVMQRDSIPSEVDYETRQGVYSICLQLARFLLVGQSMPASLDDDVIRDGDALSSRPFRNAGRTGRQLSLCGTPEKSSYRQMSLSERSSIRVEEIIPAARVAIQTMEVGDFTSTVACFMRLTWAAAAGRLDLVGSPQPIKETHGSLLPQGVRTRVSSTGSNCSSSSEGETTPTALHAGICVRQQSVSIKDAIIAREALSLLVTCLQLRCQQLSSFYNLPSVNDFIIDILLGSPGEEIRRVACDQLYTLSQSDTSAFPDVQKPNLFLLSVILTAQLPLWSPTSVMRGINQRFLSQCTEYFDLRCQLLDDLTTSEMEVIKVSPATMLEDEISWLDNFEPSWSSEMETSEADNVLLAGHLRLIKTLLSLCGNEKEHLGPSLIQQLLDDFLFRASRIIINSSNSTPSPAPSHDFHPKCNTASSRLAAYEVLLMLGDSSLSNLRLITRELLFMHHQSDPSLCKEFDYLPPVESRAASGFVGLKNGGATCYMNAVFQQLYMQPGLAEAFLSIEDDTDQPEESVFYQVQSLFGHLMESKLQYYVPENFWKIFKMWNRELYVREQQDAYEFFTSLVDQLDEYLKKMGREQIFKNTFQGIFSDQKICKDCPHRYEREETFMALNLGVTSCQSLEISLDQFVRGEVLEGSNAYYCEKCKEKRTTVKRTCIKSLPSVLCIHLMRFGFDWESGRSIKYDEQIRFPWVLNMEPYTVAGMARQDCSGEGGEGRAEGSSGGSPRKKVTISENYELVGVVVHSGQAHAGHYYSFIKDRRGSARGRWYKFNDTVVEEFDMNDETLEYECFGGEYRPKVYDQSNPYPDVRRRYWNAYMLFYQKISDQNSPVLPKKSRVSIMRQEAEDLSLSAPSSPDVSPQSSPRPPRANNDRLTLLTRLVRKGEKKGLFVEKMPASIYQMVRDENLRFMKNRDVYNSDYFNFTLSLASVNATKLKHPHYQPMAKESLQLALHFLFHTYLHTKKKLRVDTEEWMATVEVLLSKSSEACQWMVQYLVSPEGREITRVCLLECSVREVRVVVASILEKTLESALHFGDPGLDNLTDTLLSLLDKDVPENVKNCAQYFSLFSNFAQRGCGPCQLLLKHAAYRRMLVFLLGPNRQNNQNRRWSSAQAREFLHLHSTLALITLQADLTPQQTHAPGGFKLQMSGVPSSALLPLHPDILASLFTPDGQPYLQEVMFAMRELSGPLSLLIEMVTYCSYCNEPFSLGVLQFLKTQMETAPPHELKNIFQMLQELLVMEDPLQSQRLKYAFESDKGLLALMHQSNNVDSRRCYQCVKFLVTLAQKCAPAKDYFKDLSGHWSWAVQWLQKKMTEHYWTPQSNVSNETSTNKTFQRTISAQDTLAYATALLNEKEQSGSSNGSDGSPANENADRSLRQGSESPMMLGDSKSDLEDVDP</sequence>
<evidence type="ECO:0000259" key="15">
    <source>
        <dbReference type="PROSITE" id="PS50053"/>
    </source>
</evidence>
<dbReference type="GeneTree" id="ENSGT00940000159474"/>
<evidence type="ECO:0000313" key="17">
    <source>
        <dbReference type="Ensembl" id="ENSTRUP00000061158.1"/>
    </source>
</evidence>
<dbReference type="InterPro" id="IPR033382">
    <property type="entry name" value="USP24_UBA"/>
</dbReference>
<dbReference type="PROSITE" id="PS00972">
    <property type="entry name" value="USP_1"/>
    <property type="match status" value="1"/>
</dbReference>
<dbReference type="SMART" id="SM00165">
    <property type="entry name" value="UBA"/>
    <property type="match status" value="1"/>
</dbReference>
<dbReference type="CDD" id="cd14286">
    <property type="entry name" value="UBA_UBP24"/>
    <property type="match status" value="1"/>
</dbReference>
<evidence type="ECO:0000256" key="9">
    <source>
        <dbReference type="ARBA" id="ARBA00071639"/>
    </source>
</evidence>
<feature type="region of interest" description="Disordered" evidence="13">
    <location>
        <begin position="2540"/>
        <end position="2586"/>
    </location>
</feature>
<dbReference type="Ensembl" id="ENSTRUT00000074264.1">
    <property type="protein sequence ID" value="ENSTRUP00000061158.1"/>
    <property type="gene ID" value="ENSTRUG00000016307.3"/>
</dbReference>
<dbReference type="InterPro" id="IPR056850">
    <property type="entry name" value="ARM_UBP34_24_USP9X_Y"/>
</dbReference>
<dbReference type="Gene3D" id="3.10.20.90">
    <property type="entry name" value="Phosphatidylinositol 3-kinase Catalytic Subunit, Chain A, domain 1"/>
    <property type="match status" value="1"/>
</dbReference>
<evidence type="ECO:0000256" key="1">
    <source>
        <dbReference type="ARBA" id="ARBA00000707"/>
    </source>
</evidence>
<dbReference type="InterPro" id="IPR028889">
    <property type="entry name" value="USP"/>
</dbReference>
<reference evidence="17" key="3">
    <citation type="submission" date="2025-09" db="UniProtKB">
        <authorList>
            <consortium name="Ensembl"/>
        </authorList>
    </citation>
    <scope>IDENTIFICATION</scope>
</reference>
<evidence type="ECO:0000256" key="2">
    <source>
        <dbReference type="ARBA" id="ARBA00009085"/>
    </source>
</evidence>
<feature type="domain" description="USP" evidence="16">
    <location>
        <begin position="1662"/>
        <end position="2013"/>
    </location>
</feature>
<organism evidence="17 18">
    <name type="scientific">Takifugu rubripes</name>
    <name type="common">Japanese pufferfish</name>
    <name type="synonym">Fugu rubripes</name>
    <dbReference type="NCBI Taxonomy" id="31033"/>
    <lineage>
        <taxon>Eukaryota</taxon>
        <taxon>Metazoa</taxon>
        <taxon>Chordata</taxon>
        <taxon>Craniata</taxon>
        <taxon>Vertebrata</taxon>
        <taxon>Euteleostomi</taxon>
        <taxon>Actinopterygii</taxon>
        <taxon>Neopterygii</taxon>
        <taxon>Teleostei</taxon>
        <taxon>Neoteleostei</taxon>
        <taxon>Acanthomorphata</taxon>
        <taxon>Eupercaria</taxon>
        <taxon>Tetraodontiformes</taxon>
        <taxon>Tetradontoidea</taxon>
        <taxon>Tetraodontidae</taxon>
        <taxon>Takifugu</taxon>
    </lineage>
</organism>
<dbReference type="GO" id="GO:0006508">
    <property type="term" value="P:proteolysis"/>
    <property type="evidence" value="ECO:0007669"/>
    <property type="project" value="UniProtKB-KW"/>
</dbReference>
<feature type="region of interest" description="Disordered" evidence="13">
    <location>
        <begin position="2032"/>
        <end position="2061"/>
    </location>
</feature>
<feature type="compositionally biased region" description="Low complexity" evidence="13">
    <location>
        <begin position="62"/>
        <end position="74"/>
    </location>
</feature>
<dbReference type="InterPro" id="IPR047061">
    <property type="entry name" value="UBP24_Ubl"/>
</dbReference>
<feature type="region of interest" description="Disordered" evidence="13">
    <location>
        <begin position="1001"/>
        <end position="1024"/>
    </location>
</feature>
<dbReference type="InterPro" id="IPR009060">
    <property type="entry name" value="UBA-like_sf"/>
</dbReference>
<feature type="compositionally biased region" description="Low complexity" evidence="13">
    <location>
        <begin position="1005"/>
        <end position="1024"/>
    </location>
</feature>
<feature type="compositionally biased region" description="Basic and acidic residues" evidence="13">
    <location>
        <begin position="2577"/>
        <end position="2586"/>
    </location>
</feature>
<dbReference type="InterPro" id="IPR015940">
    <property type="entry name" value="UBA"/>
</dbReference>
<evidence type="ECO:0000259" key="14">
    <source>
        <dbReference type="PROSITE" id="PS50030"/>
    </source>
</evidence>
<dbReference type="CDD" id="cd17065">
    <property type="entry name" value="Ubl_UBP24"/>
    <property type="match status" value="1"/>
</dbReference>
<dbReference type="InterPro" id="IPR038765">
    <property type="entry name" value="Papain-like_cys_pep_sf"/>
</dbReference>
<dbReference type="SUPFAM" id="SSF46934">
    <property type="entry name" value="UBA-like"/>
    <property type="match status" value="1"/>
</dbReference>
<feature type="domain" description="UBA" evidence="14">
    <location>
        <begin position="2"/>
        <end position="44"/>
    </location>
</feature>
<gene>
    <name evidence="17" type="primary">usp24</name>
</gene>
<dbReference type="GO" id="GO:0004843">
    <property type="term" value="F:cysteine-type deubiquitinase activity"/>
    <property type="evidence" value="ECO:0007669"/>
    <property type="project" value="UniProtKB-EC"/>
</dbReference>
<dbReference type="SUPFAM" id="SSF48371">
    <property type="entry name" value="ARM repeat"/>
    <property type="match status" value="1"/>
</dbReference>
<evidence type="ECO:0000256" key="10">
    <source>
        <dbReference type="ARBA" id="ARBA00075166"/>
    </source>
</evidence>
<protein>
    <recommendedName>
        <fullName evidence="9">Ubiquitin carboxyl-terminal hydrolase 24</fullName>
        <ecNumber evidence="3">3.4.19.12</ecNumber>
    </recommendedName>
    <alternativeName>
        <fullName evidence="12">Deubiquitinating enzyme 24</fullName>
    </alternativeName>
    <alternativeName>
        <fullName evidence="10">Ubiquitin thioesterase 24</fullName>
    </alternativeName>
    <alternativeName>
        <fullName evidence="11">Ubiquitin-specific-processing protease 24</fullName>
    </alternativeName>
</protein>
<keyword evidence="18" id="KW-1185">Reference proteome</keyword>
<dbReference type="FunFam" id="3.90.70.10:FF:000022">
    <property type="entry name" value="Ubiquitin carboxyl-terminal hydrolase 24"/>
    <property type="match status" value="1"/>
</dbReference>
<dbReference type="Pfam" id="PF22900">
    <property type="entry name" value="UCH_UBL1"/>
    <property type="match status" value="1"/>
</dbReference>
<name>A0A674MJ62_TAKRU</name>
<dbReference type="GO" id="GO:0005829">
    <property type="term" value="C:cytosol"/>
    <property type="evidence" value="ECO:0007669"/>
    <property type="project" value="TreeGrafter"/>
</dbReference>
<reference evidence="17 18" key="1">
    <citation type="journal article" date="2011" name="Genome Biol. Evol.">
        <title>Integration of the genetic map and genome assembly of fugu facilitates insights into distinct features of genome evolution in teleosts and mammals.</title>
        <authorList>
            <person name="Kai W."/>
            <person name="Kikuchi K."/>
            <person name="Tohari S."/>
            <person name="Chew A.K."/>
            <person name="Tay A."/>
            <person name="Fujiwara A."/>
            <person name="Hosoya S."/>
            <person name="Suetake H."/>
            <person name="Naruse K."/>
            <person name="Brenner S."/>
            <person name="Suzuki Y."/>
            <person name="Venkatesh B."/>
        </authorList>
    </citation>
    <scope>NUCLEOTIDE SEQUENCE [LARGE SCALE GENOMIC DNA]</scope>
</reference>
<evidence type="ECO:0000256" key="8">
    <source>
        <dbReference type="ARBA" id="ARBA00022807"/>
    </source>
</evidence>
<evidence type="ECO:0000256" key="4">
    <source>
        <dbReference type="ARBA" id="ARBA00022553"/>
    </source>
</evidence>
<dbReference type="Pfam" id="PF00443">
    <property type="entry name" value="UCH"/>
    <property type="match status" value="1"/>
</dbReference>
<feature type="compositionally biased region" description="Polar residues" evidence="13">
    <location>
        <begin position="2545"/>
        <end position="2557"/>
    </location>
</feature>
<evidence type="ECO:0000256" key="6">
    <source>
        <dbReference type="ARBA" id="ARBA00022786"/>
    </source>
</evidence>
<dbReference type="CDD" id="cd02659">
    <property type="entry name" value="peptidase_C19C"/>
    <property type="match status" value="1"/>
</dbReference>
<dbReference type="InterPro" id="IPR018200">
    <property type="entry name" value="USP_CS"/>
</dbReference>
<dbReference type="PROSITE" id="PS50053">
    <property type="entry name" value="UBIQUITIN_2"/>
    <property type="match status" value="1"/>
</dbReference>
<feature type="compositionally biased region" description="Low complexity" evidence="13">
    <location>
        <begin position="2040"/>
        <end position="2051"/>
    </location>
</feature>
<dbReference type="EC" id="3.4.19.12" evidence="3"/>
<keyword evidence="6" id="KW-0833">Ubl conjugation pathway</keyword>
<dbReference type="Pfam" id="PF25010">
    <property type="entry name" value="ARM_UBP24_USP9X-Y"/>
    <property type="match status" value="1"/>
</dbReference>
<dbReference type="SUPFAM" id="SSF54236">
    <property type="entry name" value="Ubiquitin-like"/>
    <property type="match status" value="1"/>
</dbReference>
<dbReference type="InterPro" id="IPR029071">
    <property type="entry name" value="Ubiquitin-like_domsf"/>
</dbReference>
<dbReference type="FunFam" id="1.10.8.10:FF:000075">
    <property type="entry name" value="Ubiquitin carboxyl-terminal hydrolase 24"/>
    <property type="match status" value="1"/>
</dbReference>
<dbReference type="Gene3D" id="1.10.8.10">
    <property type="entry name" value="DNA helicase RuvA subunit, C-terminal domain"/>
    <property type="match status" value="1"/>
</dbReference>